<evidence type="ECO:0008006" key="8">
    <source>
        <dbReference type="Google" id="ProtNLM"/>
    </source>
</evidence>
<reference evidence="6 7" key="1">
    <citation type="journal article" date="2020" name="ISME J.">
        <title>Uncovering the hidden diversity of litter-decomposition mechanisms in mushroom-forming fungi.</title>
        <authorList>
            <person name="Floudas D."/>
            <person name="Bentzer J."/>
            <person name="Ahren D."/>
            <person name="Johansson T."/>
            <person name="Persson P."/>
            <person name="Tunlid A."/>
        </authorList>
    </citation>
    <scope>NUCLEOTIDE SEQUENCE [LARGE SCALE GENOMIC DNA]</scope>
    <source>
        <strain evidence="6 7">CBS 291.85</strain>
    </source>
</reference>
<dbReference type="PANTHER" id="PTHR28013">
    <property type="entry name" value="PROTEIN DCV1-RELATED"/>
    <property type="match status" value="1"/>
</dbReference>
<gene>
    <name evidence="6" type="ORF">D9758_001775</name>
</gene>
<comment type="caution">
    <text evidence="6">The sequence shown here is derived from an EMBL/GenBank/DDBJ whole genome shotgun (WGS) entry which is preliminary data.</text>
</comment>
<dbReference type="Pfam" id="PF06687">
    <property type="entry name" value="SUR7"/>
    <property type="match status" value="1"/>
</dbReference>
<dbReference type="OrthoDB" id="2354757at2759"/>
<organism evidence="6 7">
    <name type="scientific">Tetrapyrgos nigripes</name>
    <dbReference type="NCBI Taxonomy" id="182062"/>
    <lineage>
        <taxon>Eukaryota</taxon>
        <taxon>Fungi</taxon>
        <taxon>Dikarya</taxon>
        <taxon>Basidiomycota</taxon>
        <taxon>Agaricomycotina</taxon>
        <taxon>Agaricomycetes</taxon>
        <taxon>Agaricomycetidae</taxon>
        <taxon>Agaricales</taxon>
        <taxon>Marasmiineae</taxon>
        <taxon>Marasmiaceae</taxon>
        <taxon>Tetrapyrgos</taxon>
    </lineage>
</organism>
<evidence type="ECO:0000256" key="2">
    <source>
        <dbReference type="ARBA" id="ARBA00022692"/>
    </source>
</evidence>
<keyword evidence="2 5" id="KW-0812">Transmembrane</keyword>
<dbReference type="EMBL" id="JAACJM010000004">
    <property type="protein sequence ID" value="KAF5372898.1"/>
    <property type="molecule type" value="Genomic_DNA"/>
</dbReference>
<evidence type="ECO:0000256" key="5">
    <source>
        <dbReference type="SAM" id="Phobius"/>
    </source>
</evidence>
<feature type="transmembrane region" description="Helical" evidence="5">
    <location>
        <begin position="117"/>
        <end position="141"/>
    </location>
</feature>
<proteinExistence type="predicted"/>
<evidence type="ECO:0000256" key="3">
    <source>
        <dbReference type="ARBA" id="ARBA00022989"/>
    </source>
</evidence>
<evidence type="ECO:0000256" key="4">
    <source>
        <dbReference type="ARBA" id="ARBA00023136"/>
    </source>
</evidence>
<name>A0A8H5GXI1_9AGAR</name>
<feature type="transmembrane region" description="Helical" evidence="5">
    <location>
        <begin position="88"/>
        <end position="111"/>
    </location>
</feature>
<keyword evidence="7" id="KW-1185">Reference proteome</keyword>
<dbReference type="Proteomes" id="UP000559256">
    <property type="component" value="Unassembled WGS sequence"/>
</dbReference>
<dbReference type="GO" id="GO:0005886">
    <property type="term" value="C:plasma membrane"/>
    <property type="evidence" value="ECO:0007669"/>
    <property type="project" value="InterPro"/>
</dbReference>
<keyword evidence="3 5" id="KW-1133">Transmembrane helix</keyword>
<feature type="transmembrane region" description="Helical" evidence="5">
    <location>
        <begin position="162"/>
        <end position="184"/>
    </location>
</feature>
<dbReference type="GO" id="GO:0032153">
    <property type="term" value="C:cell division site"/>
    <property type="evidence" value="ECO:0007669"/>
    <property type="project" value="TreeGrafter"/>
</dbReference>
<feature type="transmembrane region" description="Helical" evidence="5">
    <location>
        <begin position="6"/>
        <end position="25"/>
    </location>
</feature>
<protein>
    <recommendedName>
        <fullName evidence="8">Pali-domain-containing protein</fullName>
    </recommendedName>
</protein>
<dbReference type="PANTHER" id="PTHR28013:SF3">
    <property type="entry name" value="PROTEIN DCV1-RELATED"/>
    <property type="match status" value="1"/>
</dbReference>
<evidence type="ECO:0000256" key="1">
    <source>
        <dbReference type="ARBA" id="ARBA00004141"/>
    </source>
</evidence>
<keyword evidence="4 5" id="KW-0472">Membrane</keyword>
<accession>A0A8H5GXI1</accession>
<sequence>MPASPAVPGLFLCFAATVLLIFVCVSSPTWEHISFLNVGRGANEVHYGVFGFTGSGTHIGYEFVNPSQLGFDDSRINTKIIENLTKTLILHPIAAGLAGLAVLFGLCGVGYHRAGTVIMTLLAALATIITFIAFVLDMVLFGIARNRFRDQGTQAEYGNANWLTLGALVALLLGTCASGCGIFGRYRRNRTATGTAAY</sequence>
<dbReference type="AlphaFoldDB" id="A0A8H5GXI1"/>
<evidence type="ECO:0000313" key="7">
    <source>
        <dbReference type="Proteomes" id="UP000559256"/>
    </source>
</evidence>
<evidence type="ECO:0000313" key="6">
    <source>
        <dbReference type="EMBL" id="KAF5372898.1"/>
    </source>
</evidence>
<comment type="subcellular location">
    <subcellularLocation>
        <location evidence="1">Membrane</location>
        <topology evidence="1">Multi-pass membrane protein</topology>
    </subcellularLocation>
</comment>
<dbReference type="InterPro" id="IPR051380">
    <property type="entry name" value="pH-response_reg_palI/RIM9"/>
</dbReference>
<dbReference type="GO" id="GO:0035838">
    <property type="term" value="C:growing cell tip"/>
    <property type="evidence" value="ECO:0007669"/>
    <property type="project" value="TreeGrafter"/>
</dbReference>
<dbReference type="InterPro" id="IPR009571">
    <property type="entry name" value="SUR7/Rim9-like_fungi"/>
</dbReference>